<organism evidence="10 11">
    <name type="scientific">Channa argus</name>
    <name type="common">Northern snakehead</name>
    <name type="synonym">Ophicephalus argus</name>
    <dbReference type="NCBI Taxonomy" id="215402"/>
    <lineage>
        <taxon>Eukaryota</taxon>
        <taxon>Metazoa</taxon>
        <taxon>Chordata</taxon>
        <taxon>Craniata</taxon>
        <taxon>Vertebrata</taxon>
        <taxon>Euteleostomi</taxon>
        <taxon>Actinopterygii</taxon>
        <taxon>Neopterygii</taxon>
        <taxon>Teleostei</taxon>
        <taxon>Neoteleostei</taxon>
        <taxon>Acanthomorphata</taxon>
        <taxon>Anabantaria</taxon>
        <taxon>Anabantiformes</taxon>
        <taxon>Channoidei</taxon>
        <taxon>Channidae</taxon>
        <taxon>Channa</taxon>
    </lineage>
</organism>
<feature type="transmembrane region" description="Helical" evidence="7">
    <location>
        <begin position="150"/>
        <end position="172"/>
    </location>
</feature>
<dbReference type="PROSITE" id="PS50835">
    <property type="entry name" value="IG_LIKE"/>
    <property type="match status" value="1"/>
</dbReference>
<dbReference type="Gene3D" id="2.60.40.10">
    <property type="entry name" value="Immunoglobulins"/>
    <property type="match status" value="1"/>
</dbReference>
<evidence type="ECO:0000256" key="1">
    <source>
        <dbReference type="ARBA" id="ARBA00004370"/>
    </source>
</evidence>
<evidence type="ECO:0000256" key="4">
    <source>
        <dbReference type="ARBA" id="ARBA00023136"/>
    </source>
</evidence>
<dbReference type="PANTHER" id="PTHR23277">
    <property type="entry name" value="NECTIN-RELATED"/>
    <property type="match status" value="1"/>
</dbReference>
<name>A0A6G1PQ56_CHAAH</name>
<evidence type="ECO:0000313" key="11">
    <source>
        <dbReference type="Proteomes" id="UP000503349"/>
    </source>
</evidence>
<dbReference type="InterPro" id="IPR051427">
    <property type="entry name" value="Nectin/Nectin-like"/>
</dbReference>
<accession>A0A6G1PQ56</accession>
<feature type="signal peptide" evidence="8">
    <location>
        <begin position="1"/>
        <end position="28"/>
    </location>
</feature>
<comment type="subcellular location">
    <subcellularLocation>
        <location evidence="1">Membrane</location>
    </subcellularLocation>
</comment>
<dbReference type="PANTHER" id="PTHR23277:SF109">
    <property type="entry name" value="POLIOVIRUS RECEPTOR"/>
    <property type="match status" value="1"/>
</dbReference>
<dbReference type="GO" id="GO:0007157">
    <property type="term" value="P:heterophilic cell-cell adhesion via plasma membrane cell adhesion molecules"/>
    <property type="evidence" value="ECO:0007669"/>
    <property type="project" value="TreeGrafter"/>
</dbReference>
<dbReference type="AlphaFoldDB" id="A0A6G1PQ56"/>
<proteinExistence type="predicted"/>
<dbReference type="InterPro" id="IPR036179">
    <property type="entry name" value="Ig-like_dom_sf"/>
</dbReference>
<evidence type="ECO:0000256" key="8">
    <source>
        <dbReference type="SAM" id="SignalP"/>
    </source>
</evidence>
<reference evidence="10 11" key="1">
    <citation type="submission" date="2019-02" db="EMBL/GenBank/DDBJ databases">
        <title>Opniocepnalus argus genome.</title>
        <authorList>
            <person name="Zhou C."/>
            <person name="Xiao S."/>
        </authorList>
    </citation>
    <scope>NUCLEOTIDE SEQUENCE [LARGE SCALE GENOMIC DNA]</scope>
    <source>
        <strain evidence="10">OARG1902GOOAL</strain>
        <tissue evidence="10">Muscle</tissue>
    </source>
</reference>
<keyword evidence="4 7" id="KW-0472">Membrane</keyword>
<dbReference type="Proteomes" id="UP000503349">
    <property type="component" value="Chromosome 7"/>
</dbReference>
<evidence type="ECO:0000259" key="9">
    <source>
        <dbReference type="PROSITE" id="PS50835"/>
    </source>
</evidence>
<gene>
    <name evidence="10" type="ORF">EXN66_Car007794</name>
</gene>
<feature type="domain" description="Ig-like" evidence="9">
    <location>
        <begin position="24"/>
        <end position="138"/>
    </location>
</feature>
<evidence type="ECO:0000256" key="6">
    <source>
        <dbReference type="ARBA" id="ARBA00023180"/>
    </source>
</evidence>
<dbReference type="InterPro" id="IPR003599">
    <property type="entry name" value="Ig_sub"/>
</dbReference>
<protein>
    <submittedName>
        <fullName evidence="10">Nectin-4 Ig superfamily receptor LNIR Nectin cell adhesion molecule 4</fullName>
    </submittedName>
</protein>
<dbReference type="SMART" id="SM00406">
    <property type="entry name" value="IGv"/>
    <property type="match status" value="1"/>
</dbReference>
<dbReference type="InterPro" id="IPR013106">
    <property type="entry name" value="Ig_V-set"/>
</dbReference>
<keyword evidence="2 8" id="KW-0732">Signal</keyword>
<dbReference type="InterPro" id="IPR007110">
    <property type="entry name" value="Ig-like_dom"/>
</dbReference>
<keyword evidence="10" id="KW-0675">Receptor</keyword>
<dbReference type="GO" id="GO:0007156">
    <property type="term" value="P:homophilic cell adhesion via plasma membrane adhesion molecules"/>
    <property type="evidence" value="ECO:0007669"/>
    <property type="project" value="TreeGrafter"/>
</dbReference>
<dbReference type="SMART" id="SM00409">
    <property type="entry name" value="IG"/>
    <property type="match status" value="1"/>
</dbReference>
<dbReference type="GO" id="GO:0005912">
    <property type="term" value="C:adherens junction"/>
    <property type="evidence" value="ECO:0007669"/>
    <property type="project" value="TreeGrafter"/>
</dbReference>
<evidence type="ECO:0000313" key="10">
    <source>
        <dbReference type="EMBL" id="KAF3692118.1"/>
    </source>
</evidence>
<keyword evidence="7" id="KW-0812">Transmembrane</keyword>
<evidence type="ECO:0000256" key="2">
    <source>
        <dbReference type="ARBA" id="ARBA00022729"/>
    </source>
</evidence>
<keyword evidence="6" id="KW-0325">Glycoprotein</keyword>
<evidence type="ECO:0000256" key="5">
    <source>
        <dbReference type="ARBA" id="ARBA00023157"/>
    </source>
</evidence>
<keyword evidence="11" id="KW-1185">Reference proteome</keyword>
<keyword evidence="5" id="KW-1015">Disulfide bond</keyword>
<keyword evidence="3" id="KW-0677">Repeat</keyword>
<evidence type="ECO:0000256" key="3">
    <source>
        <dbReference type="ARBA" id="ARBA00022737"/>
    </source>
</evidence>
<feature type="chain" id="PRO_5026301018" evidence="8">
    <location>
        <begin position="29"/>
        <end position="247"/>
    </location>
</feature>
<dbReference type="SUPFAM" id="SSF48726">
    <property type="entry name" value="Immunoglobulin"/>
    <property type="match status" value="1"/>
</dbReference>
<evidence type="ECO:0000256" key="7">
    <source>
        <dbReference type="SAM" id="Phobius"/>
    </source>
</evidence>
<dbReference type="Pfam" id="PF07686">
    <property type="entry name" value="V-set"/>
    <property type="match status" value="1"/>
</dbReference>
<dbReference type="GO" id="GO:0016020">
    <property type="term" value="C:membrane"/>
    <property type="evidence" value="ECO:0007669"/>
    <property type="project" value="UniProtKB-SubCell"/>
</dbReference>
<sequence length="247" mass="27171">MRPCSKCQSKSLLLLELISITIFPVVLEAQQLKVFPEVTGYLGEAAISLPCQFIRGPNNESISQLQWDFEPLKGNKTRIIVFSSQHGVNRLESPLKERVEIAGHSLTIRDVEMKDAGVYTCSVATFPSGSFEGKTHLTVKRKFPLSSGEIAAVVMAVVLLVGLLAAIAYFIIRHSPSVKLHVCIDTAGPGMDVARQSALRDEDVVYTDVKVKRSRDATPSFNPKHTERKHGGDVTYAEVVVLSQQPR</sequence>
<reference evidence="11" key="2">
    <citation type="submission" date="2019-02" db="EMBL/GenBank/DDBJ databases">
        <title>Opniocepnalus argus Var Kimnra genome.</title>
        <authorList>
            <person name="Zhou C."/>
            <person name="Xiao S."/>
        </authorList>
    </citation>
    <scope>NUCLEOTIDE SEQUENCE [LARGE SCALE GENOMIC DNA]</scope>
</reference>
<keyword evidence="7" id="KW-1133">Transmembrane helix</keyword>
<dbReference type="EMBL" id="CM015718">
    <property type="protein sequence ID" value="KAF3692118.1"/>
    <property type="molecule type" value="Genomic_DNA"/>
</dbReference>
<dbReference type="InterPro" id="IPR013783">
    <property type="entry name" value="Ig-like_fold"/>
</dbReference>